<dbReference type="RefSeq" id="WP_123015737.1">
    <property type="nucleotide sequence ID" value="NZ_AP024911.1"/>
</dbReference>
<dbReference type="PANTHER" id="PTHR34406:SF1">
    <property type="entry name" value="PROTEIN YCEI"/>
    <property type="match status" value="1"/>
</dbReference>
<reference evidence="4" key="1">
    <citation type="journal article" date="2019" name="Int. J. Syst. Evol. Microbiol.">
        <title>The Global Catalogue of Microorganisms (GCM) 10K type strain sequencing project: providing services to taxonomists for standard genome sequencing and annotation.</title>
        <authorList>
            <consortium name="The Broad Institute Genomics Platform"/>
            <consortium name="The Broad Institute Genome Sequencing Center for Infectious Disease"/>
            <person name="Wu L."/>
            <person name="Ma J."/>
        </authorList>
    </citation>
    <scope>NUCLEOTIDE SEQUENCE [LARGE SCALE GENOMIC DNA]</scope>
    <source>
        <strain evidence="4">KCTC 62784</strain>
    </source>
</reference>
<dbReference type="PANTHER" id="PTHR34406">
    <property type="entry name" value="PROTEIN YCEI"/>
    <property type="match status" value="1"/>
</dbReference>
<feature type="signal peptide" evidence="1">
    <location>
        <begin position="1"/>
        <end position="26"/>
    </location>
</feature>
<evidence type="ECO:0000313" key="3">
    <source>
        <dbReference type="EMBL" id="MFC3024571.1"/>
    </source>
</evidence>
<keyword evidence="1" id="KW-0732">Signal</keyword>
<dbReference type="SUPFAM" id="SSF101874">
    <property type="entry name" value="YceI-like"/>
    <property type="match status" value="1"/>
</dbReference>
<name>A0ABV7C982_9VIBR</name>
<dbReference type="Pfam" id="PF04264">
    <property type="entry name" value="YceI"/>
    <property type="match status" value="1"/>
</dbReference>
<feature type="domain" description="Lipid/polyisoprenoid-binding YceI-like" evidence="2">
    <location>
        <begin position="28"/>
        <end position="192"/>
    </location>
</feature>
<dbReference type="Gene3D" id="2.40.128.110">
    <property type="entry name" value="Lipid/polyisoprenoid-binding, YceI-like"/>
    <property type="match status" value="1"/>
</dbReference>
<dbReference type="Proteomes" id="UP001595384">
    <property type="component" value="Unassembled WGS sequence"/>
</dbReference>
<dbReference type="EMBL" id="JBHRSE010000080">
    <property type="protein sequence ID" value="MFC3024571.1"/>
    <property type="molecule type" value="Genomic_DNA"/>
</dbReference>
<dbReference type="InterPro" id="IPR036761">
    <property type="entry name" value="TTHA0802/YceI-like_sf"/>
</dbReference>
<dbReference type="InterPro" id="IPR007372">
    <property type="entry name" value="Lipid/polyisoprenoid-bd_YceI"/>
</dbReference>
<organism evidence="3 4">
    <name type="scientific">Vibrio zhugei</name>
    <dbReference type="NCBI Taxonomy" id="2479546"/>
    <lineage>
        <taxon>Bacteria</taxon>
        <taxon>Pseudomonadati</taxon>
        <taxon>Pseudomonadota</taxon>
        <taxon>Gammaproteobacteria</taxon>
        <taxon>Vibrionales</taxon>
        <taxon>Vibrionaceae</taxon>
        <taxon>Vibrio</taxon>
    </lineage>
</organism>
<comment type="caution">
    <text evidence="3">The sequence shown here is derived from an EMBL/GenBank/DDBJ whole genome shotgun (WGS) entry which is preliminary data.</text>
</comment>
<sequence length="195" mass="20880">MINSLKTFTCGAALFGLASMSGVASAETYQLDPGHTSVVASWSHFGYSHPVATFDGVTGTLVFDKDEPEEASVKVSIPIKTIDSGVPALNKEFQNKTYFDVGHYPDATFVSDKVVATGDKTYDVHGKLTMKGHTEPVTLKVTMNGQGEHPMAKVPAIGFDATTTIQRSKFGIDKYVPNVSDDVEIRITTEGAASK</sequence>
<protein>
    <submittedName>
        <fullName evidence="3">YceI family protein</fullName>
    </submittedName>
</protein>
<evidence type="ECO:0000256" key="1">
    <source>
        <dbReference type="SAM" id="SignalP"/>
    </source>
</evidence>
<gene>
    <name evidence="3" type="ORF">ACFODT_12120</name>
</gene>
<dbReference type="SMART" id="SM00867">
    <property type="entry name" value="YceI"/>
    <property type="match status" value="1"/>
</dbReference>
<evidence type="ECO:0000313" key="4">
    <source>
        <dbReference type="Proteomes" id="UP001595384"/>
    </source>
</evidence>
<proteinExistence type="predicted"/>
<keyword evidence="4" id="KW-1185">Reference proteome</keyword>
<evidence type="ECO:0000259" key="2">
    <source>
        <dbReference type="SMART" id="SM00867"/>
    </source>
</evidence>
<feature type="chain" id="PRO_5045494948" evidence="1">
    <location>
        <begin position="27"/>
        <end position="195"/>
    </location>
</feature>
<accession>A0ABV7C982</accession>